<proteinExistence type="predicted"/>
<keyword evidence="2" id="KW-1185">Reference proteome</keyword>
<dbReference type="Proteomes" id="UP000290572">
    <property type="component" value="Unassembled WGS sequence"/>
</dbReference>
<name>A0A498LUB0_LABRO</name>
<organism evidence="1 2">
    <name type="scientific">Labeo rohita</name>
    <name type="common">Indian major carp</name>
    <name type="synonym">Cyprinus rohita</name>
    <dbReference type="NCBI Taxonomy" id="84645"/>
    <lineage>
        <taxon>Eukaryota</taxon>
        <taxon>Metazoa</taxon>
        <taxon>Chordata</taxon>
        <taxon>Craniata</taxon>
        <taxon>Vertebrata</taxon>
        <taxon>Euteleostomi</taxon>
        <taxon>Actinopterygii</taxon>
        <taxon>Neopterygii</taxon>
        <taxon>Teleostei</taxon>
        <taxon>Ostariophysi</taxon>
        <taxon>Cypriniformes</taxon>
        <taxon>Cyprinidae</taxon>
        <taxon>Labeoninae</taxon>
        <taxon>Labeonini</taxon>
        <taxon>Labeo</taxon>
    </lineage>
</organism>
<dbReference type="EMBL" id="QBIY01013295">
    <property type="protein sequence ID" value="RXN08997.1"/>
    <property type="molecule type" value="Genomic_DNA"/>
</dbReference>
<comment type="caution">
    <text evidence="1">The sequence shown here is derived from an EMBL/GenBank/DDBJ whole genome shotgun (WGS) entry which is preliminary data.</text>
</comment>
<evidence type="ECO:0000313" key="2">
    <source>
        <dbReference type="Proteomes" id="UP000290572"/>
    </source>
</evidence>
<sequence>MPDLRVDILHLLLVLIKREMHDDNFCRICLPTKKFLYRKETGIQKEMKLHTSGCRNQHMWSINRRMRPSLRSGYTDDLLLDLGMTYYR</sequence>
<evidence type="ECO:0000313" key="1">
    <source>
        <dbReference type="EMBL" id="RXN08997.1"/>
    </source>
</evidence>
<dbReference type="AlphaFoldDB" id="A0A498LUB0"/>
<reference evidence="1 2" key="1">
    <citation type="submission" date="2018-03" db="EMBL/GenBank/DDBJ databases">
        <title>Draft genome sequence of Rohu Carp (Labeo rohita).</title>
        <authorList>
            <person name="Das P."/>
            <person name="Kushwaha B."/>
            <person name="Joshi C.G."/>
            <person name="Kumar D."/>
            <person name="Nagpure N.S."/>
            <person name="Sahoo L."/>
            <person name="Das S.P."/>
            <person name="Bit A."/>
            <person name="Patnaik S."/>
            <person name="Meher P.K."/>
            <person name="Jayasankar P."/>
            <person name="Koringa P.G."/>
            <person name="Patel N.V."/>
            <person name="Hinsu A.T."/>
            <person name="Kumar R."/>
            <person name="Pandey M."/>
            <person name="Agarwal S."/>
            <person name="Srivastava S."/>
            <person name="Singh M."/>
            <person name="Iquebal M.A."/>
            <person name="Jaiswal S."/>
            <person name="Angadi U.B."/>
            <person name="Kumar N."/>
            <person name="Raza M."/>
            <person name="Shah T.M."/>
            <person name="Rai A."/>
            <person name="Jena J.K."/>
        </authorList>
    </citation>
    <scope>NUCLEOTIDE SEQUENCE [LARGE SCALE GENOMIC DNA]</scope>
    <source>
        <strain evidence="1">DASCIFA01</strain>
        <tissue evidence="1">Testis</tissue>
    </source>
</reference>
<gene>
    <name evidence="1" type="ORF">ROHU_011326</name>
</gene>
<accession>A0A498LUB0</accession>
<protein>
    <submittedName>
        <fullName evidence="1">Uncharacterized protein</fullName>
    </submittedName>
</protein>